<dbReference type="EMBL" id="CM042010">
    <property type="protein sequence ID" value="KAI3780581.1"/>
    <property type="molecule type" value="Genomic_DNA"/>
</dbReference>
<evidence type="ECO:0000313" key="1">
    <source>
        <dbReference type="EMBL" id="KAI3780581.1"/>
    </source>
</evidence>
<sequence>MDTKSLAKSKRAHSQHHKKHHPNQKAKGTTTTVGPSSTNKTPGNTVKEQPRQSKGSASLPSNWDRYDDEDDPMAESQIAGQSSQQSDVVLPKSKGADYAYLISEAKSQNSTRFSSEIFPSLDDFVSDFGQGKDSFLAVRGESLLSSIQNDSFFVDDKTPASYEASFLSLNMHALSEQLAKIDLPKRLFMEADLFPSELYSEREQESKISNTTNRNELQPYNRQEPEPSKTTTSHHHAVHDHTGVNPTVHRAPNPSKFEPKTAELELDTLLDSFADTNLKEKTEKSKKETLGFDIDGTLDDLLKDTSTPVGVLSSSSQPVSKSELLDDFDSWLDTI</sequence>
<evidence type="ECO:0000313" key="2">
    <source>
        <dbReference type="Proteomes" id="UP001055811"/>
    </source>
</evidence>
<proteinExistence type="predicted"/>
<organism evidence="1 2">
    <name type="scientific">Cichorium intybus</name>
    <name type="common">Chicory</name>
    <dbReference type="NCBI Taxonomy" id="13427"/>
    <lineage>
        <taxon>Eukaryota</taxon>
        <taxon>Viridiplantae</taxon>
        <taxon>Streptophyta</taxon>
        <taxon>Embryophyta</taxon>
        <taxon>Tracheophyta</taxon>
        <taxon>Spermatophyta</taxon>
        <taxon>Magnoliopsida</taxon>
        <taxon>eudicotyledons</taxon>
        <taxon>Gunneridae</taxon>
        <taxon>Pentapetalae</taxon>
        <taxon>asterids</taxon>
        <taxon>campanulids</taxon>
        <taxon>Asterales</taxon>
        <taxon>Asteraceae</taxon>
        <taxon>Cichorioideae</taxon>
        <taxon>Cichorieae</taxon>
        <taxon>Cichoriinae</taxon>
        <taxon>Cichorium</taxon>
    </lineage>
</organism>
<comment type="caution">
    <text evidence="1">The sequence shown here is derived from an EMBL/GenBank/DDBJ whole genome shotgun (WGS) entry which is preliminary data.</text>
</comment>
<name>A0ACB9GC50_CICIN</name>
<accession>A0ACB9GC50</accession>
<keyword evidence="2" id="KW-1185">Reference proteome</keyword>
<dbReference type="Proteomes" id="UP001055811">
    <property type="component" value="Linkage Group LG02"/>
</dbReference>
<gene>
    <name evidence="1" type="ORF">L2E82_10565</name>
</gene>
<reference evidence="1 2" key="2">
    <citation type="journal article" date="2022" name="Mol. Ecol. Resour.">
        <title>The genomes of chicory, endive, great burdock and yacon provide insights into Asteraceae paleo-polyploidization history and plant inulin production.</title>
        <authorList>
            <person name="Fan W."/>
            <person name="Wang S."/>
            <person name="Wang H."/>
            <person name="Wang A."/>
            <person name="Jiang F."/>
            <person name="Liu H."/>
            <person name="Zhao H."/>
            <person name="Xu D."/>
            <person name="Zhang Y."/>
        </authorList>
    </citation>
    <scope>NUCLEOTIDE SEQUENCE [LARGE SCALE GENOMIC DNA]</scope>
    <source>
        <strain evidence="2">cv. Punajuju</strain>
        <tissue evidence="1">Leaves</tissue>
    </source>
</reference>
<reference evidence="2" key="1">
    <citation type="journal article" date="2022" name="Mol. Ecol. Resour.">
        <title>The genomes of chicory, endive, great burdock and yacon provide insights into Asteraceae palaeo-polyploidization history and plant inulin production.</title>
        <authorList>
            <person name="Fan W."/>
            <person name="Wang S."/>
            <person name="Wang H."/>
            <person name="Wang A."/>
            <person name="Jiang F."/>
            <person name="Liu H."/>
            <person name="Zhao H."/>
            <person name="Xu D."/>
            <person name="Zhang Y."/>
        </authorList>
    </citation>
    <scope>NUCLEOTIDE SEQUENCE [LARGE SCALE GENOMIC DNA]</scope>
    <source>
        <strain evidence="2">cv. Punajuju</strain>
    </source>
</reference>
<protein>
    <submittedName>
        <fullName evidence="1">Uncharacterized protein</fullName>
    </submittedName>
</protein>